<keyword evidence="2" id="KW-1185">Reference proteome</keyword>
<sequence>MKKLEKIVNLIEGCNKRKYFSPEEVTELTNMLTQINPEDTQTLPKEVCNTIKELLSTHLFYSTLSDGDPTELSAEKKQHLDLILERIRQTI</sequence>
<proteinExistence type="predicted"/>
<gene>
    <name evidence="1" type="ORF">SAMN02745728_01726</name>
</gene>
<dbReference type="STRING" id="1121455.SAMN02745728_01726"/>
<reference evidence="1 2" key="1">
    <citation type="submission" date="2016-12" db="EMBL/GenBank/DDBJ databases">
        <authorList>
            <person name="Song W.-J."/>
            <person name="Kurnit D.M."/>
        </authorList>
    </citation>
    <scope>NUCLEOTIDE SEQUENCE [LARGE SCALE GENOMIC DNA]</scope>
    <source>
        <strain evidence="1 2">DSM 11393</strain>
    </source>
</reference>
<dbReference type="RefSeq" id="WP_072697416.1">
    <property type="nucleotide sequence ID" value="NZ_FRDI01000008.1"/>
</dbReference>
<protein>
    <submittedName>
        <fullName evidence="1">Uncharacterized protein</fullName>
    </submittedName>
</protein>
<organism evidence="1 2">
    <name type="scientific">Desulfovibrio litoralis DSM 11393</name>
    <dbReference type="NCBI Taxonomy" id="1121455"/>
    <lineage>
        <taxon>Bacteria</taxon>
        <taxon>Pseudomonadati</taxon>
        <taxon>Thermodesulfobacteriota</taxon>
        <taxon>Desulfovibrionia</taxon>
        <taxon>Desulfovibrionales</taxon>
        <taxon>Desulfovibrionaceae</taxon>
        <taxon>Desulfovibrio</taxon>
    </lineage>
</organism>
<dbReference type="EMBL" id="FRDI01000008">
    <property type="protein sequence ID" value="SHN67041.1"/>
    <property type="molecule type" value="Genomic_DNA"/>
</dbReference>
<dbReference type="AlphaFoldDB" id="A0A1M7T8K4"/>
<evidence type="ECO:0000313" key="1">
    <source>
        <dbReference type="EMBL" id="SHN67041.1"/>
    </source>
</evidence>
<dbReference type="Proteomes" id="UP000186469">
    <property type="component" value="Unassembled WGS sequence"/>
</dbReference>
<evidence type="ECO:0000313" key="2">
    <source>
        <dbReference type="Proteomes" id="UP000186469"/>
    </source>
</evidence>
<name>A0A1M7T8K4_9BACT</name>
<accession>A0A1M7T8K4</accession>